<dbReference type="Proteomes" id="UP000054558">
    <property type="component" value="Unassembled WGS sequence"/>
</dbReference>
<organism evidence="1 2">
    <name type="scientific">Klebsormidium nitens</name>
    <name type="common">Green alga</name>
    <name type="synonym">Ulothrix nitens</name>
    <dbReference type="NCBI Taxonomy" id="105231"/>
    <lineage>
        <taxon>Eukaryota</taxon>
        <taxon>Viridiplantae</taxon>
        <taxon>Streptophyta</taxon>
        <taxon>Klebsormidiophyceae</taxon>
        <taxon>Klebsormidiales</taxon>
        <taxon>Klebsormidiaceae</taxon>
        <taxon>Klebsormidium</taxon>
    </lineage>
</organism>
<sequence length="493" mass="56970">HSKELRLQAAETLPYPEPLPPPAYLPPPLSWLLSKSPVRADGLAALFAGTAGGLRIDHRTWSLQYHPDHVQVKNASALEAFERHYGYFIDDELRGLDSSARAEKVVSIYSTALYAPINEHRFGPGTLAQKLGGFEWQWWLIVEADLVREYRRYLERFDAHGAAAAAASQAVDAVRERWFENEIDSKFKSSLAYSRNVEGTVMPPNIEWIRDDIDRLIPLLEKKYTNKGTLCNKYTPLMTLSKQQGWMDSYNRYYRSFLIAKTAQISQAGSQKATEKEEANWIDIGEIKQKMEELGRRIMRQILPEFRASRRPLGQDEVKCVFQHLVLAANVLEPPKRRDWGNLPIRKLDGTFYNEAAKALYEEFGNELVEKATDTYVMVLKTFKTAKKFGQQEFELPKRLSHYIQRSIELVPRAYFVTLLSDLGQPMNDNYWTQFIREIPFSKGRHLTTNHLRHVFVTDRYNKDASLSDRQSVAGRMLHSVSTQMRSYERKRS</sequence>
<proteinExistence type="predicted"/>
<accession>A0A1Y1IF91</accession>
<dbReference type="OMA" id="EANWIDI"/>
<gene>
    <name evidence="1" type="ORF">KFL_003750010</name>
</gene>
<name>A0A1Y1IF91_KLENI</name>
<reference evidence="1 2" key="1">
    <citation type="journal article" date="2014" name="Nat. Commun.">
        <title>Klebsormidium flaccidum genome reveals primary factors for plant terrestrial adaptation.</title>
        <authorList>
            <person name="Hori K."/>
            <person name="Maruyama F."/>
            <person name="Fujisawa T."/>
            <person name="Togashi T."/>
            <person name="Yamamoto N."/>
            <person name="Seo M."/>
            <person name="Sato S."/>
            <person name="Yamada T."/>
            <person name="Mori H."/>
            <person name="Tajima N."/>
            <person name="Moriyama T."/>
            <person name="Ikeuchi M."/>
            <person name="Watanabe M."/>
            <person name="Wada H."/>
            <person name="Kobayashi K."/>
            <person name="Saito M."/>
            <person name="Masuda T."/>
            <person name="Sasaki-Sekimoto Y."/>
            <person name="Mashiguchi K."/>
            <person name="Awai K."/>
            <person name="Shimojima M."/>
            <person name="Masuda S."/>
            <person name="Iwai M."/>
            <person name="Nobusawa T."/>
            <person name="Narise T."/>
            <person name="Kondo S."/>
            <person name="Saito H."/>
            <person name="Sato R."/>
            <person name="Murakawa M."/>
            <person name="Ihara Y."/>
            <person name="Oshima-Yamada Y."/>
            <person name="Ohtaka K."/>
            <person name="Satoh M."/>
            <person name="Sonobe K."/>
            <person name="Ishii M."/>
            <person name="Ohtani R."/>
            <person name="Kanamori-Sato M."/>
            <person name="Honoki R."/>
            <person name="Miyazaki D."/>
            <person name="Mochizuki H."/>
            <person name="Umetsu J."/>
            <person name="Higashi K."/>
            <person name="Shibata D."/>
            <person name="Kamiya Y."/>
            <person name="Sato N."/>
            <person name="Nakamura Y."/>
            <person name="Tabata S."/>
            <person name="Ida S."/>
            <person name="Kurokawa K."/>
            <person name="Ohta H."/>
        </authorList>
    </citation>
    <scope>NUCLEOTIDE SEQUENCE [LARGE SCALE GENOMIC DNA]</scope>
    <source>
        <strain evidence="1 2">NIES-2285</strain>
    </source>
</reference>
<evidence type="ECO:0000313" key="1">
    <source>
        <dbReference type="EMBL" id="GAQ87751.1"/>
    </source>
</evidence>
<dbReference type="AlphaFoldDB" id="A0A1Y1IF91"/>
<evidence type="ECO:0000313" key="2">
    <source>
        <dbReference type="Proteomes" id="UP000054558"/>
    </source>
</evidence>
<dbReference type="EMBL" id="DF237324">
    <property type="protein sequence ID" value="GAQ87751.1"/>
    <property type="molecule type" value="Genomic_DNA"/>
</dbReference>
<protein>
    <submittedName>
        <fullName evidence="1">Uncharacterized protein</fullName>
    </submittedName>
</protein>
<feature type="non-terminal residue" evidence="1">
    <location>
        <position position="1"/>
    </location>
</feature>
<keyword evidence="2" id="KW-1185">Reference proteome</keyword>